<dbReference type="Pfam" id="PF26580">
    <property type="entry name" value="Mtb12_C"/>
    <property type="match status" value="1"/>
</dbReference>
<keyword evidence="1" id="KW-0732">Signal</keyword>
<dbReference type="EMBL" id="PSZC01000011">
    <property type="protein sequence ID" value="PPJ36910.1"/>
    <property type="molecule type" value="Genomic_DNA"/>
</dbReference>
<accession>A0A2S6ANW6</accession>
<protein>
    <recommendedName>
        <fullName evidence="4">Low molecular weight antigen MTB12-like C-terminal domain-containing protein</fullName>
    </recommendedName>
</protein>
<evidence type="ECO:0000256" key="2">
    <source>
        <dbReference type="ARBA" id="ARBA00093774"/>
    </source>
</evidence>
<comment type="similarity">
    <text evidence="2">Belongs to the MTB12 family.</text>
</comment>
<feature type="region of interest" description="Disordered" evidence="3">
    <location>
        <begin position="170"/>
        <end position="203"/>
    </location>
</feature>
<proteinExistence type="inferred from homology"/>
<dbReference type="InterPro" id="IPR058644">
    <property type="entry name" value="Mtb12-like_C"/>
</dbReference>
<organism evidence="5 6">
    <name type="scientific">Nocardia nova</name>
    <dbReference type="NCBI Taxonomy" id="37330"/>
    <lineage>
        <taxon>Bacteria</taxon>
        <taxon>Bacillati</taxon>
        <taxon>Actinomycetota</taxon>
        <taxon>Actinomycetes</taxon>
        <taxon>Mycobacteriales</taxon>
        <taxon>Nocardiaceae</taxon>
        <taxon>Nocardia</taxon>
    </lineage>
</organism>
<evidence type="ECO:0000256" key="3">
    <source>
        <dbReference type="SAM" id="MobiDB-lite"/>
    </source>
</evidence>
<comment type="caution">
    <text evidence="5">The sequence shown here is derived from an EMBL/GenBank/DDBJ whole genome shotgun (WGS) entry which is preliminary data.</text>
</comment>
<gene>
    <name evidence="5" type="ORF">C5E45_16825</name>
</gene>
<evidence type="ECO:0000313" key="5">
    <source>
        <dbReference type="EMBL" id="PPJ36910.1"/>
    </source>
</evidence>
<evidence type="ECO:0000259" key="4">
    <source>
        <dbReference type="Pfam" id="PF26580"/>
    </source>
</evidence>
<feature type="compositionally biased region" description="Low complexity" evidence="3">
    <location>
        <begin position="171"/>
        <end position="196"/>
    </location>
</feature>
<sequence>MITEPTVTEGGRIMFNRGIAAKMLAACALTALVAAAAACGSDDSDGKSAESSSSGAQTVTQAVSRNFERFFDGSTSADQKIALLENGPAFAAVIKAQADSPMAESASAKVTNVASISTDHADVTFDVLFNGTPALSGQQGGAVQIEGTWKVTAATFCALLTLEGAAPPVCGAASGTPSPAAPPASGATPAAPGNPTILPAPTS</sequence>
<feature type="domain" description="Low molecular weight antigen MTB12-like C-terminal" evidence="4">
    <location>
        <begin position="59"/>
        <end position="166"/>
    </location>
</feature>
<evidence type="ECO:0000256" key="1">
    <source>
        <dbReference type="ARBA" id="ARBA00022729"/>
    </source>
</evidence>
<dbReference type="AlphaFoldDB" id="A0A2S6ANW6"/>
<name>A0A2S6ANW6_9NOCA</name>
<evidence type="ECO:0000313" key="6">
    <source>
        <dbReference type="Proteomes" id="UP000239874"/>
    </source>
</evidence>
<dbReference type="Proteomes" id="UP000239874">
    <property type="component" value="Unassembled WGS sequence"/>
</dbReference>
<reference evidence="5 6" key="1">
    <citation type="submission" date="2018-02" db="EMBL/GenBank/DDBJ databases">
        <title>8 Nocardia nova and 1 Nocardia cyriacigeorgica strain used for evolution to TMP-SMX.</title>
        <authorList>
            <person name="Mehta H."/>
            <person name="Weng J."/>
            <person name="Shamoo Y."/>
        </authorList>
    </citation>
    <scope>NUCLEOTIDE SEQUENCE [LARGE SCALE GENOMIC DNA]</scope>
    <source>
        <strain evidence="5 6">MDA3139</strain>
    </source>
</reference>